<feature type="region of interest" description="Disordered" evidence="1">
    <location>
        <begin position="173"/>
        <end position="199"/>
    </location>
</feature>
<accession>A0A6G8QDK7</accession>
<dbReference type="SUPFAM" id="SSF52833">
    <property type="entry name" value="Thioredoxin-like"/>
    <property type="match status" value="1"/>
</dbReference>
<evidence type="ECO:0000313" key="2">
    <source>
        <dbReference type="EMBL" id="QIN84590.1"/>
    </source>
</evidence>
<dbReference type="RefSeq" id="WP_166178926.1">
    <property type="nucleotide sequence ID" value="NZ_CP045119.1"/>
</dbReference>
<organism evidence="2 3">
    <name type="scientific">Rubrobacter tropicus</name>
    <dbReference type="NCBI Taxonomy" id="2653851"/>
    <lineage>
        <taxon>Bacteria</taxon>
        <taxon>Bacillati</taxon>
        <taxon>Actinomycetota</taxon>
        <taxon>Rubrobacteria</taxon>
        <taxon>Rubrobacterales</taxon>
        <taxon>Rubrobacteraceae</taxon>
        <taxon>Rubrobacter</taxon>
    </lineage>
</organism>
<dbReference type="InterPro" id="IPR036249">
    <property type="entry name" value="Thioredoxin-like_sf"/>
</dbReference>
<dbReference type="KEGG" id="rub:GBA63_19510"/>
<evidence type="ECO:0000256" key="1">
    <source>
        <dbReference type="SAM" id="MobiDB-lite"/>
    </source>
</evidence>
<gene>
    <name evidence="2" type="ORF">GBA63_19510</name>
</gene>
<sequence length="199" mass="22016">MFFRKKRPETVPLRPGERAPDFQLPSVQGGLFRLEMRAAHGPVLLAFVNVGEESRELLERLKEHEGGFRRAGAYNYPYPNPEIREGGVPSTRSGTTVAIVVRAASMGPVRELQKSMGLPFYVLWDDRSMVSTRYGVGETEIPVVLVETDGKLAWRSEPDQLPHPEEMLREIRPAPGTVNPAAETHETPSPEAAVDSSVG</sequence>
<dbReference type="Gene3D" id="3.40.30.10">
    <property type="entry name" value="Glutaredoxin"/>
    <property type="match status" value="1"/>
</dbReference>
<dbReference type="EMBL" id="CP045119">
    <property type="protein sequence ID" value="QIN84590.1"/>
    <property type="molecule type" value="Genomic_DNA"/>
</dbReference>
<keyword evidence="3" id="KW-1185">Reference proteome</keyword>
<dbReference type="AlphaFoldDB" id="A0A6G8QDK7"/>
<evidence type="ECO:0008006" key="4">
    <source>
        <dbReference type="Google" id="ProtNLM"/>
    </source>
</evidence>
<dbReference type="Proteomes" id="UP000501452">
    <property type="component" value="Chromosome"/>
</dbReference>
<reference evidence="2 3" key="1">
    <citation type="submission" date="2019-10" db="EMBL/GenBank/DDBJ databases">
        <title>Rubrobacter sp nov SCSIO 52090 isolated from a deep-sea sediment in the South China Sea.</title>
        <authorList>
            <person name="Chen R.W."/>
        </authorList>
    </citation>
    <scope>NUCLEOTIDE SEQUENCE [LARGE SCALE GENOMIC DNA]</scope>
    <source>
        <strain evidence="2 3">SCSIO 52909</strain>
    </source>
</reference>
<protein>
    <recommendedName>
        <fullName evidence="4">Redoxin domain-containing protein</fullName>
    </recommendedName>
</protein>
<proteinExistence type="predicted"/>
<evidence type="ECO:0000313" key="3">
    <source>
        <dbReference type="Proteomes" id="UP000501452"/>
    </source>
</evidence>
<name>A0A6G8QDK7_9ACTN</name>